<dbReference type="SMART" id="SM00065">
    <property type="entry name" value="GAF"/>
    <property type="match status" value="2"/>
</dbReference>
<feature type="domain" description="GAF" evidence="2">
    <location>
        <begin position="47"/>
        <end position="195"/>
    </location>
</feature>
<dbReference type="SUPFAM" id="SSF55781">
    <property type="entry name" value="GAF domain-like"/>
    <property type="match status" value="2"/>
</dbReference>
<name>A0A0H5RTR1_9EUKA</name>
<dbReference type="AlphaFoldDB" id="A0A0H5RTR1"/>
<evidence type="ECO:0000256" key="1">
    <source>
        <dbReference type="SAM" id="MobiDB-lite"/>
    </source>
</evidence>
<dbReference type="InterPro" id="IPR003018">
    <property type="entry name" value="GAF"/>
</dbReference>
<dbReference type="EMBL" id="HACM01011687">
    <property type="protein sequence ID" value="CRZ12129.1"/>
    <property type="molecule type" value="Transcribed_RNA"/>
</dbReference>
<feature type="region of interest" description="Disordered" evidence="1">
    <location>
        <begin position="235"/>
        <end position="291"/>
    </location>
</feature>
<reference evidence="3" key="1">
    <citation type="submission" date="2015-04" db="EMBL/GenBank/DDBJ databases">
        <title>The genome sequence of the plant pathogenic Rhizarian Plasmodiophora brassicae reveals insights in its biotrophic life cycle and the origin of chitin synthesis.</title>
        <authorList>
            <person name="Schwelm A."/>
            <person name="Fogelqvist J."/>
            <person name="Knaust A."/>
            <person name="Julke S."/>
            <person name="Lilja T."/>
            <person name="Dhandapani V."/>
            <person name="Bonilla-Rosso G."/>
            <person name="Karlsson M."/>
            <person name="Shevchenko A."/>
            <person name="Choi S.R."/>
            <person name="Kim H.G."/>
            <person name="Park J.Y."/>
            <person name="Lim Y.P."/>
            <person name="Ludwig-Muller J."/>
            <person name="Dixelius C."/>
        </authorList>
    </citation>
    <scope>NUCLEOTIDE SEQUENCE</scope>
    <source>
        <tissue evidence="3">Potato root galls</tissue>
    </source>
</reference>
<dbReference type="InterPro" id="IPR029016">
    <property type="entry name" value="GAF-like_dom_sf"/>
</dbReference>
<evidence type="ECO:0000313" key="3">
    <source>
        <dbReference type="EMBL" id="CRZ12129.1"/>
    </source>
</evidence>
<dbReference type="PANTHER" id="PTHR43155:SF2">
    <property type="entry name" value="CYCLIC DI-GMP PHOSPHODIESTERASE PA4108"/>
    <property type="match status" value="1"/>
</dbReference>
<protein>
    <recommendedName>
        <fullName evidence="2">GAF domain-containing protein</fullName>
    </recommendedName>
</protein>
<dbReference type="Pfam" id="PF01590">
    <property type="entry name" value="GAF"/>
    <property type="match status" value="2"/>
</dbReference>
<dbReference type="Gene3D" id="3.30.450.40">
    <property type="match status" value="2"/>
</dbReference>
<accession>A0A0H5RTR1</accession>
<feature type="compositionally biased region" description="Polar residues" evidence="1">
    <location>
        <begin position="271"/>
        <end position="284"/>
    </location>
</feature>
<organism evidence="3">
    <name type="scientific">Spongospora subterranea</name>
    <dbReference type="NCBI Taxonomy" id="70186"/>
    <lineage>
        <taxon>Eukaryota</taxon>
        <taxon>Sar</taxon>
        <taxon>Rhizaria</taxon>
        <taxon>Endomyxa</taxon>
        <taxon>Phytomyxea</taxon>
        <taxon>Plasmodiophorida</taxon>
        <taxon>Plasmodiophoridae</taxon>
        <taxon>Spongospora</taxon>
    </lineage>
</organism>
<feature type="domain" description="GAF" evidence="2">
    <location>
        <begin position="289"/>
        <end position="443"/>
    </location>
</feature>
<dbReference type="PANTHER" id="PTHR43155">
    <property type="entry name" value="CYCLIC DI-GMP PHOSPHODIESTERASE PA4108-RELATED"/>
    <property type="match status" value="1"/>
</dbReference>
<evidence type="ECO:0000259" key="2">
    <source>
        <dbReference type="SMART" id="SM00065"/>
    </source>
</evidence>
<feature type="compositionally biased region" description="Low complexity" evidence="1">
    <location>
        <begin position="247"/>
        <end position="259"/>
    </location>
</feature>
<feature type="non-terminal residue" evidence="3">
    <location>
        <position position="1"/>
    </location>
</feature>
<feature type="non-terminal residue" evidence="3">
    <location>
        <position position="452"/>
    </location>
</feature>
<sequence>HSIDAVEQYGKIYHQRRFSQEMQSEIEMKAKSVHHRSHSYITRVLMDKDSRFRRLAQFVQETRELFGADRGALYLVDQPNKVVKSVVIEGQQGDARTYAFGQDFIGITAASGDLMIIPDAYADPRFDQEYDIESSYKTTSVLVAAVRDRANLIAAVLEYRNKQDHQYVKDYFTIEHAAALHKRTLEMREILAVILDHDFQRTMKRVRDPVRFVSQKFTSKDFHNGSTLLQDLQHEKANSESGDDATDTSSISISDSRAGSPDHSRSPSPVARQQASRRTNSSATEDLKTSDPALQSLLESLEDAREILQADRMAFYVLDKANGEVRSLIREGFQEKEPVVVKIGEGIVGACAKEGRALVIDDAYEDRRFDRNLDIADAYKTTSVLAVPIKTFSNDILAVCLFINKQDMPFKKGFFSAADEHKISACLPVIASRIKAKLPNINRDMFVIHESN</sequence>
<proteinExistence type="predicted"/>